<organism evidence="2 3">
    <name type="scientific">Exidia glandulosa HHB12029</name>
    <dbReference type="NCBI Taxonomy" id="1314781"/>
    <lineage>
        <taxon>Eukaryota</taxon>
        <taxon>Fungi</taxon>
        <taxon>Dikarya</taxon>
        <taxon>Basidiomycota</taxon>
        <taxon>Agaricomycotina</taxon>
        <taxon>Agaricomycetes</taxon>
        <taxon>Auriculariales</taxon>
        <taxon>Exidiaceae</taxon>
        <taxon>Exidia</taxon>
    </lineage>
</organism>
<dbReference type="PANTHER" id="PTHR38926:SF5">
    <property type="entry name" value="F-BOX AND LEUCINE-RICH REPEAT PROTEIN 6"/>
    <property type="match status" value="1"/>
</dbReference>
<accession>A0A166B3I0</accession>
<dbReference type="SUPFAM" id="SSF81383">
    <property type="entry name" value="F-box domain"/>
    <property type="match status" value="1"/>
</dbReference>
<dbReference type="AlphaFoldDB" id="A0A166B3I0"/>
<feature type="domain" description="F-box" evidence="1">
    <location>
        <begin position="57"/>
        <end position="104"/>
    </location>
</feature>
<gene>
    <name evidence="2" type="ORF">EXIGLDRAFT_832732</name>
</gene>
<dbReference type="Pfam" id="PF12937">
    <property type="entry name" value="F-box-like"/>
    <property type="match status" value="1"/>
</dbReference>
<proteinExistence type="predicted"/>
<evidence type="ECO:0000313" key="3">
    <source>
        <dbReference type="Proteomes" id="UP000077266"/>
    </source>
</evidence>
<keyword evidence="3" id="KW-1185">Reference proteome</keyword>
<sequence>MDDVEHSIARAFEAAVQNLQEDDLGAFEQTYSDLGSQLGVMLARCMRRRNATSSFQSRLPDELWSAILEDEALMLSDYIHFSHVCHSWRRLSLLSPRLWRAVDFTTCRRTKCSCQACLDAETSLLDLQFARLEALLPRSGGLHLDLRLKCPKNDRVISNDFIRRLADALHPHTHRIARIQAGFDDRQRLCTFICSLESLPVLRYLSAATADGSVVLDDGASIPISRQRMPMLEHLNLSLWCFDYRVIPISIPEPMPSVQKVSYAFTEEEDLLRLLRSFPRLQSLALTPIDPNFPLWGSNTNITSEIRKRAESVEDVTLADVSSEEDHGVLFRLLHRRDMEAFTVRFTGTPPQTGSLASLSDLTDSDGVELVVNCIGGWGVSITAHTGKRRRDSTFHCYRLNVPTSRAEALKTVFSSIWEYLPLSSVDTLVVDAETWAALPPSPPSSASRTTELRVLLGDTEQYPFPWTGPDPARFPALTRMVVESRHSYPDVTAESLVQFIRTLGAEVNELEVLVGEGVVLVGDEAALRGMCRISRDTVNQIFITAA</sequence>
<protein>
    <recommendedName>
        <fullName evidence="1">F-box domain-containing protein</fullName>
    </recommendedName>
</protein>
<dbReference type="InterPro" id="IPR036047">
    <property type="entry name" value="F-box-like_dom_sf"/>
</dbReference>
<name>A0A166B3I0_EXIGL</name>
<dbReference type="Gene3D" id="1.20.1280.50">
    <property type="match status" value="1"/>
</dbReference>
<evidence type="ECO:0000259" key="1">
    <source>
        <dbReference type="Pfam" id="PF12937"/>
    </source>
</evidence>
<dbReference type="Proteomes" id="UP000077266">
    <property type="component" value="Unassembled WGS sequence"/>
</dbReference>
<dbReference type="EMBL" id="KV425928">
    <property type="protein sequence ID" value="KZV97589.1"/>
    <property type="molecule type" value="Genomic_DNA"/>
</dbReference>
<reference evidence="2 3" key="1">
    <citation type="journal article" date="2016" name="Mol. Biol. Evol.">
        <title>Comparative Genomics of Early-Diverging Mushroom-Forming Fungi Provides Insights into the Origins of Lignocellulose Decay Capabilities.</title>
        <authorList>
            <person name="Nagy L.G."/>
            <person name="Riley R."/>
            <person name="Tritt A."/>
            <person name="Adam C."/>
            <person name="Daum C."/>
            <person name="Floudas D."/>
            <person name="Sun H."/>
            <person name="Yadav J.S."/>
            <person name="Pangilinan J."/>
            <person name="Larsson K.H."/>
            <person name="Matsuura K."/>
            <person name="Barry K."/>
            <person name="Labutti K."/>
            <person name="Kuo R."/>
            <person name="Ohm R.A."/>
            <person name="Bhattacharya S.S."/>
            <person name="Shirouzu T."/>
            <person name="Yoshinaga Y."/>
            <person name="Martin F.M."/>
            <person name="Grigoriev I.V."/>
            <person name="Hibbett D.S."/>
        </authorList>
    </citation>
    <scope>NUCLEOTIDE SEQUENCE [LARGE SCALE GENOMIC DNA]</scope>
    <source>
        <strain evidence="2 3">HHB12029</strain>
    </source>
</reference>
<dbReference type="InterPro" id="IPR001810">
    <property type="entry name" value="F-box_dom"/>
</dbReference>
<dbReference type="InParanoid" id="A0A166B3I0"/>
<evidence type="ECO:0000313" key="2">
    <source>
        <dbReference type="EMBL" id="KZV97589.1"/>
    </source>
</evidence>
<dbReference type="PANTHER" id="PTHR38926">
    <property type="entry name" value="F-BOX DOMAIN CONTAINING PROTEIN, EXPRESSED"/>
    <property type="match status" value="1"/>
</dbReference>